<evidence type="ECO:0000313" key="3">
    <source>
        <dbReference type="Proteomes" id="UP000016801"/>
    </source>
</evidence>
<comment type="caution">
    <text evidence="2">The sequence shown here is derived from an EMBL/GenBank/DDBJ whole genome shotgun (WGS) entry which is preliminary data.</text>
</comment>
<feature type="region of interest" description="Disordered" evidence="1">
    <location>
        <begin position="206"/>
        <end position="225"/>
    </location>
</feature>
<evidence type="ECO:0000313" key="2">
    <source>
        <dbReference type="EMBL" id="CCE30169.1"/>
    </source>
</evidence>
<feature type="compositionally biased region" description="Low complexity" evidence="1">
    <location>
        <begin position="48"/>
        <end position="60"/>
    </location>
</feature>
<reference evidence="2 3" key="1">
    <citation type="journal article" date="2013" name="PLoS Genet.">
        <title>Plant-symbiotic fungi as chemical engineers: Multi-genome analysis of the Clavicipitaceae reveals dynamics of alkaloid loci.</title>
        <authorList>
            <person name="Schardl C.L."/>
            <person name="Young C.A."/>
            <person name="Hesse U."/>
            <person name="Amyotte S.G."/>
            <person name="Andreeva K."/>
            <person name="Calie P.J."/>
            <person name="Fleetwood D.J."/>
            <person name="Haws D.C."/>
            <person name="Moore N."/>
            <person name="Oeser B."/>
            <person name="Panaccione D.G."/>
            <person name="Schweri K.K."/>
            <person name="Voisey C.R."/>
            <person name="Farman M.L."/>
            <person name="Jaromczyk J.W."/>
            <person name="Roe B.A."/>
            <person name="O'Sullivan D.M."/>
            <person name="Scott B."/>
            <person name="Tudzynski P."/>
            <person name="An Z."/>
            <person name="Arnaoudova E.G."/>
            <person name="Bullock C.T."/>
            <person name="Charlton N.D."/>
            <person name="Chen L."/>
            <person name="Cox M."/>
            <person name="Dinkins R.D."/>
            <person name="Florea S."/>
            <person name="Glenn A.E."/>
            <person name="Gordon A."/>
            <person name="Gueldener U."/>
            <person name="Harris D.R."/>
            <person name="Hollin W."/>
            <person name="Jaromczyk J."/>
            <person name="Johnson R.D."/>
            <person name="Khan A.K."/>
            <person name="Leistner E."/>
            <person name="Leuchtmann A."/>
            <person name="Li C."/>
            <person name="Liu J."/>
            <person name="Liu J."/>
            <person name="Liu M."/>
            <person name="Mace W."/>
            <person name="Machado C."/>
            <person name="Nagabhyru P."/>
            <person name="Pan J."/>
            <person name="Schmid J."/>
            <person name="Sugawara K."/>
            <person name="Steiner U."/>
            <person name="Takach J.E."/>
            <person name="Tanaka E."/>
            <person name="Webb J.S."/>
            <person name="Wilson E.V."/>
            <person name="Wiseman J.L."/>
            <person name="Yoshida R."/>
            <person name="Zeng Z."/>
        </authorList>
    </citation>
    <scope>NUCLEOTIDE SEQUENCE [LARGE SCALE GENOMIC DNA]</scope>
    <source>
        <strain evidence="2 3">20.1</strain>
    </source>
</reference>
<dbReference type="HOGENOM" id="CLU_1042089_0_0_1"/>
<organism evidence="2 3">
    <name type="scientific">Claviceps purpurea (strain 20.1)</name>
    <name type="common">Ergot fungus</name>
    <name type="synonym">Sphacelia segetum</name>
    <dbReference type="NCBI Taxonomy" id="1111077"/>
    <lineage>
        <taxon>Eukaryota</taxon>
        <taxon>Fungi</taxon>
        <taxon>Dikarya</taxon>
        <taxon>Ascomycota</taxon>
        <taxon>Pezizomycotina</taxon>
        <taxon>Sordariomycetes</taxon>
        <taxon>Hypocreomycetidae</taxon>
        <taxon>Hypocreales</taxon>
        <taxon>Clavicipitaceae</taxon>
        <taxon>Claviceps</taxon>
    </lineage>
</organism>
<gene>
    <name evidence="2" type="ORF">CPUR_04017</name>
</gene>
<dbReference type="OrthoDB" id="10466877at2759"/>
<dbReference type="Proteomes" id="UP000016801">
    <property type="component" value="Unassembled WGS sequence"/>
</dbReference>
<sequence>MPGTRLCLWDVGGGVPCLHATTNRGNLGSHYKRHADECSPQLKPPQASPAASSPAGPSAPTNTGSASQTTPTCTRQYGGNQVKRYTAIAYYEDMARKHQAAIKAGKSVKKLCLVLDDDLPSVVAKKLGPPAGHYYQALMPMPMKADGSGLSKFAVQTLMKALDPKAACANDACVKAHMCLQNASCLLWSKFEHAENDSILENVNQQGRESSSVSEQAKVELFGQRQSRSPQFSRLHWLDSHQLHRKVVTIVMEGALLLVHWNKPSLL</sequence>
<proteinExistence type="predicted"/>
<feature type="compositionally biased region" description="Polar residues" evidence="1">
    <location>
        <begin position="206"/>
        <end position="215"/>
    </location>
</feature>
<protein>
    <submittedName>
        <fullName evidence="2">Uncharacterized protein</fullName>
    </submittedName>
</protein>
<dbReference type="AlphaFoldDB" id="M1WEL5"/>
<feature type="compositionally biased region" description="Polar residues" evidence="1">
    <location>
        <begin position="61"/>
        <end position="77"/>
    </location>
</feature>
<keyword evidence="3" id="KW-1185">Reference proteome</keyword>
<dbReference type="EMBL" id="CAGA01000019">
    <property type="protein sequence ID" value="CCE30169.1"/>
    <property type="molecule type" value="Genomic_DNA"/>
</dbReference>
<accession>M1WEL5</accession>
<feature type="region of interest" description="Disordered" evidence="1">
    <location>
        <begin position="31"/>
        <end position="77"/>
    </location>
</feature>
<evidence type="ECO:0000256" key="1">
    <source>
        <dbReference type="SAM" id="MobiDB-lite"/>
    </source>
</evidence>
<dbReference type="VEuPathDB" id="FungiDB:CPUR_04017"/>
<name>M1WEL5_CLAP2</name>